<dbReference type="InterPro" id="IPR009057">
    <property type="entry name" value="Homeodomain-like_sf"/>
</dbReference>
<evidence type="ECO:0000313" key="7">
    <source>
        <dbReference type="Proteomes" id="UP000019222"/>
    </source>
</evidence>
<dbReference type="SUPFAM" id="SSF46689">
    <property type="entry name" value="Homeodomain-like"/>
    <property type="match status" value="1"/>
</dbReference>
<evidence type="ECO:0000256" key="3">
    <source>
        <dbReference type="ARBA" id="ARBA00023125"/>
    </source>
</evidence>
<dbReference type="InterPro" id="IPR001387">
    <property type="entry name" value="Cro/C1-type_HTH"/>
</dbReference>
<keyword evidence="3" id="KW-0238">DNA-binding</keyword>
<dbReference type="GO" id="GO:0003677">
    <property type="term" value="F:DNA binding"/>
    <property type="evidence" value="ECO:0007669"/>
    <property type="project" value="UniProtKB-KW"/>
</dbReference>
<sequence length="312" mass="33657">MVDARDESALAAIKLYYETGLSQAEVAKALGVSRPTVSKLIQYGKERGFVTIEVHDPREQTSAVADRLAERFGLKEVRIAYPAANTEEEILHELGQTGAGLVESLVTDNMSVGVSWGNTMNSVAHSLRATGVTGVKVVQLKGGHSHSSRTTNDMDTLTRFCHAFNAQAEYLPLPVIFDSAEAKAIVEQDRHIAHVLELGRTTDLCVFTAGDVSRQNLLLNLGYLREEEIEELLRTAVGDVCSRFYTADGAVAMPSINDRTVGISLRDLAARPQRVLIAGGQSKALAIATALQMSLATHLVTDVATGEKILSL</sequence>
<dbReference type="Pfam" id="PF13384">
    <property type="entry name" value="HTH_23"/>
    <property type="match status" value="1"/>
</dbReference>
<dbReference type="Gene3D" id="1.10.10.10">
    <property type="entry name" value="Winged helix-like DNA-binding domain superfamily/Winged helix DNA-binding domain"/>
    <property type="match status" value="1"/>
</dbReference>
<accession>W5Y376</accession>
<dbReference type="Proteomes" id="UP000019222">
    <property type="component" value="Chromosome"/>
</dbReference>
<dbReference type="SUPFAM" id="SSF100950">
    <property type="entry name" value="NagB/RpiA/CoA transferase-like"/>
    <property type="match status" value="1"/>
</dbReference>
<organism evidence="6 7">
    <name type="scientific">Corynebacterium vitaeruminis DSM 20294</name>
    <dbReference type="NCBI Taxonomy" id="1224164"/>
    <lineage>
        <taxon>Bacteria</taxon>
        <taxon>Bacillati</taxon>
        <taxon>Actinomycetota</taxon>
        <taxon>Actinomycetes</taxon>
        <taxon>Mycobacteriales</taxon>
        <taxon>Corynebacteriaceae</taxon>
        <taxon>Corynebacterium</taxon>
    </lineage>
</organism>
<dbReference type="HOGENOM" id="CLU_054506_0_1_11"/>
<dbReference type="STRING" id="1224164.B843_09675"/>
<dbReference type="RefSeq" id="WP_025253331.1">
    <property type="nucleotide sequence ID" value="NZ_CP004353.1"/>
</dbReference>
<dbReference type="CDD" id="cd00093">
    <property type="entry name" value="HTH_XRE"/>
    <property type="match status" value="1"/>
</dbReference>
<dbReference type="GO" id="GO:0030246">
    <property type="term" value="F:carbohydrate binding"/>
    <property type="evidence" value="ECO:0007669"/>
    <property type="project" value="InterPro"/>
</dbReference>
<dbReference type="InterPro" id="IPR007324">
    <property type="entry name" value="Sugar-bd_dom_put"/>
</dbReference>
<dbReference type="PROSITE" id="PS50943">
    <property type="entry name" value="HTH_CROC1"/>
    <property type="match status" value="1"/>
</dbReference>
<evidence type="ECO:0000256" key="4">
    <source>
        <dbReference type="ARBA" id="ARBA00023163"/>
    </source>
</evidence>
<evidence type="ECO:0000259" key="5">
    <source>
        <dbReference type="PROSITE" id="PS50943"/>
    </source>
</evidence>
<dbReference type="PATRIC" id="fig|1224164.3.peg.1955"/>
<dbReference type="KEGG" id="cvt:B843_09675"/>
<dbReference type="InterPro" id="IPR036388">
    <property type="entry name" value="WH-like_DNA-bd_sf"/>
</dbReference>
<dbReference type="InterPro" id="IPR051054">
    <property type="entry name" value="SorC_transcr_regulators"/>
</dbReference>
<gene>
    <name evidence="6" type="ORF">B843_09675</name>
</gene>
<dbReference type="PANTHER" id="PTHR34294:SF1">
    <property type="entry name" value="TRANSCRIPTIONAL REGULATOR LSRR"/>
    <property type="match status" value="1"/>
</dbReference>
<dbReference type="Gene3D" id="3.40.50.1360">
    <property type="match status" value="1"/>
</dbReference>
<comment type="similarity">
    <text evidence="1">Belongs to the SorC transcriptional regulatory family.</text>
</comment>
<keyword evidence="7" id="KW-1185">Reference proteome</keyword>
<dbReference type="InterPro" id="IPR037171">
    <property type="entry name" value="NagB/RpiA_transferase-like"/>
</dbReference>
<dbReference type="AlphaFoldDB" id="W5Y376"/>
<feature type="domain" description="HTH cro/C1-type" evidence="5">
    <location>
        <begin position="20"/>
        <end position="40"/>
    </location>
</feature>
<name>W5Y376_9CORY</name>
<reference evidence="6 7" key="1">
    <citation type="submission" date="2013-02" db="EMBL/GenBank/DDBJ databases">
        <title>The complete genome sequence of Corynebacterium vitaeruminis DSM 20294.</title>
        <authorList>
            <person name="Ruckert C."/>
            <person name="Albersmeier A."/>
            <person name="Kalinowski J."/>
        </authorList>
    </citation>
    <scope>NUCLEOTIDE SEQUENCE [LARGE SCALE GENOMIC DNA]</scope>
    <source>
        <strain evidence="7">ATCC 10234</strain>
    </source>
</reference>
<dbReference type="PANTHER" id="PTHR34294">
    <property type="entry name" value="TRANSCRIPTIONAL REGULATOR-RELATED"/>
    <property type="match status" value="1"/>
</dbReference>
<evidence type="ECO:0000256" key="1">
    <source>
        <dbReference type="ARBA" id="ARBA00010466"/>
    </source>
</evidence>
<protein>
    <submittedName>
        <fullName evidence="6">Deoxyribonucleoside regulator</fullName>
    </submittedName>
</protein>
<dbReference type="EMBL" id="CP004353">
    <property type="protein sequence ID" value="AHI23320.1"/>
    <property type="molecule type" value="Genomic_DNA"/>
</dbReference>
<dbReference type="Pfam" id="PF04198">
    <property type="entry name" value="Sugar-bind"/>
    <property type="match status" value="1"/>
</dbReference>
<dbReference type="eggNOG" id="COG2390">
    <property type="taxonomic scope" value="Bacteria"/>
</dbReference>
<keyword evidence="2" id="KW-0805">Transcription regulation</keyword>
<evidence type="ECO:0000313" key="6">
    <source>
        <dbReference type="EMBL" id="AHI23320.1"/>
    </source>
</evidence>
<evidence type="ECO:0000256" key="2">
    <source>
        <dbReference type="ARBA" id="ARBA00023015"/>
    </source>
</evidence>
<keyword evidence="4" id="KW-0804">Transcription</keyword>
<proteinExistence type="inferred from homology"/>